<dbReference type="RefSeq" id="WP_390320494.1">
    <property type="nucleotide sequence ID" value="NZ_JBHSPB010000023.1"/>
</dbReference>
<feature type="compositionally biased region" description="Gly residues" evidence="1">
    <location>
        <begin position="121"/>
        <end position="130"/>
    </location>
</feature>
<accession>A0ABW0ZCL0</accession>
<dbReference type="InterPro" id="IPR045436">
    <property type="entry name" value="DUF6507"/>
</dbReference>
<feature type="region of interest" description="Disordered" evidence="1">
    <location>
        <begin position="111"/>
        <end position="130"/>
    </location>
</feature>
<organism evidence="2 3">
    <name type="scientific">Streptomyces gamaensis</name>
    <dbReference type="NCBI Taxonomy" id="1763542"/>
    <lineage>
        <taxon>Bacteria</taxon>
        <taxon>Bacillati</taxon>
        <taxon>Actinomycetota</taxon>
        <taxon>Actinomycetes</taxon>
        <taxon>Kitasatosporales</taxon>
        <taxon>Streptomycetaceae</taxon>
        <taxon>Streptomyces</taxon>
    </lineage>
</organism>
<proteinExistence type="predicted"/>
<name>A0ABW0ZCL0_9ACTN</name>
<sequence length="130" mass="12979">MPGWDIDPSGVRFVLSLVEYSIDGVKQDLASYGKNVGSAAISAGTISGAYCGNAPPSPIGIALTQFAERTASDAAFIGVRAVKSLNGAGAAAGFYLAGDLHMAADTLHKAAEAPSADEMPGGAGKQGGHQ</sequence>
<comment type="caution">
    <text evidence="2">The sequence shown here is derived from an EMBL/GenBank/DDBJ whole genome shotgun (WGS) entry which is preliminary data.</text>
</comment>
<evidence type="ECO:0000256" key="1">
    <source>
        <dbReference type="SAM" id="MobiDB-lite"/>
    </source>
</evidence>
<dbReference type="EMBL" id="JBHSPB010000023">
    <property type="protein sequence ID" value="MFC5724065.1"/>
    <property type="molecule type" value="Genomic_DNA"/>
</dbReference>
<reference evidence="3" key="1">
    <citation type="journal article" date="2019" name="Int. J. Syst. Evol. Microbiol.">
        <title>The Global Catalogue of Microorganisms (GCM) 10K type strain sequencing project: providing services to taxonomists for standard genome sequencing and annotation.</title>
        <authorList>
            <consortium name="The Broad Institute Genomics Platform"/>
            <consortium name="The Broad Institute Genome Sequencing Center for Infectious Disease"/>
            <person name="Wu L."/>
            <person name="Ma J."/>
        </authorList>
    </citation>
    <scope>NUCLEOTIDE SEQUENCE [LARGE SCALE GENOMIC DNA]</scope>
    <source>
        <strain evidence="3">CGMCC 4.7304</strain>
    </source>
</reference>
<evidence type="ECO:0000313" key="3">
    <source>
        <dbReference type="Proteomes" id="UP001596083"/>
    </source>
</evidence>
<evidence type="ECO:0000313" key="2">
    <source>
        <dbReference type="EMBL" id="MFC5724065.1"/>
    </source>
</evidence>
<protein>
    <submittedName>
        <fullName evidence="2">DUF6507 family protein</fullName>
    </submittedName>
</protein>
<gene>
    <name evidence="2" type="ORF">ACFP1Z_28245</name>
</gene>
<dbReference type="Pfam" id="PF20117">
    <property type="entry name" value="DUF6507"/>
    <property type="match status" value="1"/>
</dbReference>
<keyword evidence="3" id="KW-1185">Reference proteome</keyword>
<dbReference type="Proteomes" id="UP001596083">
    <property type="component" value="Unassembled WGS sequence"/>
</dbReference>